<feature type="region of interest" description="Disordered" evidence="4">
    <location>
        <begin position="1"/>
        <end position="34"/>
    </location>
</feature>
<evidence type="ECO:0000256" key="1">
    <source>
        <dbReference type="ARBA" id="ARBA00022741"/>
    </source>
</evidence>
<dbReference type="Proteomes" id="UP000095358">
    <property type="component" value="Unassembled WGS sequence"/>
</dbReference>
<protein>
    <submittedName>
        <fullName evidence="5">GTP-binding protein YPT6</fullName>
    </submittedName>
</protein>
<sequence>MSGRQGGKLKPLKQKKKQVADEDEDDMAFKAKQKQEQLAKKQALEALKGKKGGPVQGGKTSLITRFMYGSFDPKNQATIGIDFLSKTIYPDSDGNENNGKVIRLQLWDTAGQERFRSLIPSYIRDSNVAILIYDVTSRSTFDYLDTWYEDIKEQKHDFESQLESGEFCIVVVGNKFDLAEEKQNEEDETSDIKRQVTYEEGERKSKIYGAKIFIETSSKTGYNVNQLFKQIGDILPDFDSKKLLEGNQNKGSVIDLSKNTEEEDQCAC</sequence>
<keyword evidence="2" id="KW-0342">GTP-binding</keyword>
<dbReference type="SMART" id="SM00174">
    <property type="entry name" value="RHO"/>
    <property type="match status" value="1"/>
</dbReference>
<dbReference type="GO" id="GO:0012505">
    <property type="term" value="C:endomembrane system"/>
    <property type="evidence" value="ECO:0007669"/>
    <property type="project" value="UniProtKB-SubCell"/>
</dbReference>
<dbReference type="PROSITE" id="PS51419">
    <property type="entry name" value="RAB"/>
    <property type="match status" value="1"/>
</dbReference>
<dbReference type="InterPro" id="IPR050227">
    <property type="entry name" value="Rab"/>
</dbReference>
<dbReference type="InterPro" id="IPR027417">
    <property type="entry name" value="P-loop_NTPase"/>
</dbReference>
<evidence type="ECO:0000256" key="2">
    <source>
        <dbReference type="ARBA" id="ARBA00023134"/>
    </source>
</evidence>
<gene>
    <name evidence="5" type="ORF">AWRI3580_g2211</name>
</gene>
<dbReference type="EMBL" id="LPNN01000004">
    <property type="protein sequence ID" value="OEJ89474.1"/>
    <property type="molecule type" value="Genomic_DNA"/>
</dbReference>
<dbReference type="PRINTS" id="PR00449">
    <property type="entry name" value="RASTRNSFRMNG"/>
</dbReference>
<reference evidence="6" key="1">
    <citation type="journal article" date="2016" name="Genome Announc.">
        <title>Genome sequences of three species of Hanseniaspora isolated from spontaneous wine fermentations.</title>
        <authorList>
            <person name="Sternes P.R."/>
            <person name="Lee D."/>
            <person name="Kutyna D.R."/>
            <person name="Borneman A.R."/>
        </authorList>
    </citation>
    <scope>NUCLEOTIDE SEQUENCE [LARGE SCALE GENOMIC DNA]</scope>
    <source>
        <strain evidence="6">AWRI3580</strain>
    </source>
</reference>
<dbReference type="Pfam" id="PF00071">
    <property type="entry name" value="Ras"/>
    <property type="match status" value="1"/>
</dbReference>
<proteinExistence type="predicted"/>
<evidence type="ECO:0000256" key="4">
    <source>
        <dbReference type="SAM" id="MobiDB-lite"/>
    </source>
</evidence>
<comment type="caution">
    <text evidence="5">The sequence shown here is derived from an EMBL/GenBank/DDBJ whole genome shotgun (WGS) entry which is preliminary data.</text>
</comment>
<dbReference type="Gene3D" id="3.40.50.300">
    <property type="entry name" value="P-loop containing nucleotide triphosphate hydrolases"/>
    <property type="match status" value="1"/>
</dbReference>
<dbReference type="PROSITE" id="PS51421">
    <property type="entry name" value="RAS"/>
    <property type="match status" value="1"/>
</dbReference>
<dbReference type="PROSITE" id="PS51420">
    <property type="entry name" value="RHO"/>
    <property type="match status" value="1"/>
</dbReference>
<evidence type="ECO:0000313" key="5">
    <source>
        <dbReference type="EMBL" id="OEJ89474.1"/>
    </source>
</evidence>
<evidence type="ECO:0000313" key="6">
    <source>
        <dbReference type="Proteomes" id="UP000095358"/>
    </source>
</evidence>
<dbReference type="SMART" id="SM00176">
    <property type="entry name" value="RAN"/>
    <property type="match status" value="1"/>
</dbReference>
<dbReference type="PANTHER" id="PTHR47977">
    <property type="entry name" value="RAS-RELATED PROTEIN RAB"/>
    <property type="match status" value="1"/>
</dbReference>
<dbReference type="SMART" id="SM00173">
    <property type="entry name" value="RAS"/>
    <property type="match status" value="1"/>
</dbReference>
<dbReference type="SUPFAM" id="SSF52540">
    <property type="entry name" value="P-loop containing nucleoside triphosphate hydrolases"/>
    <property type="match status" value="1"/>
</dbReference>
<evidence type="ECO:0000256" key="3">
    <source>
        <dbReference type="ARBA" id="ARBA00046278"/>
    </source>
</evidence>
<dbReference type="STRING" id="29833.A0A1E5RRJ6"/>
<comment type="subcellular location">
    <subcellularLocation>
        <location evidence="3">Endomembrane system</location>
        <topology evidence="3">Lipid-anchor</topology>
        <orientation evidence="3">Cytoplasmic side</orientation>
    </subcellularLocation>
</comment>
<dbReference type="OrthoDB" id="9989112at2759"/>
<dbReference type="VEuPathDB" id="FungiDB:AWRI3580_g2211"/>
<accession>A0A1E5RRJ6</accession>
<dbReference type="CDD" id="cd01861">
    <property type="entry name" value="Rab6"/>
    <property type="match status" value="1"/>
</dbReference>
<dbReference type="NCBIfam" id="TIGR00231">
    <property type="entry name" value="small_GTP"/>
    <property type="match status" value="1"/>
</dbReference>
<dbReference type="GO" id="GO:0005525">
    <property type="term" value="F:GTP binding"/>
    <property type="evidence" value="ECO:0007669"/>
    <property type="project" value="UniProtKB-KW"/>
</dbReference>
<dbReference type="FunFam" id="3.40.50.300:FF:001447">
    <property type="entry name" value="Ras-related protein Rab-1B"/>
    <property type="match status" value="1"/>
</dbReference>
<keyword evidence="6" id="KW-1185">Reference proteome</keyword>
<organism evidence="5 6">
    <name type="scientific">Hanseniaspora uvarum</name>
    <name type="common">Yeast</name>
    <name type="synonym">Kloeckera apiculata</name>
    <dbReference type="NCBI Taxonomy" id="29833"/>
    <lineage>
        <taxon>Eukaryota</taxon>
        <taxon>Fungi</taxon>
        <taxon>Dikarya</taxon>
        <taxon>Ascomycota</taxon>
        <taxon>Saccharomycotina</taxon>
        <taxon>Saccharomycetes</taxon>
        <taxon>Saccharomycodales</taxon>
        <taxon>Saccharomycodaceae</taxon>
        <taxon>Hanseniaspora</taxon>
    </lineage>
</organism>
<name>A0A1E5RRJ6_HANUV</name>
<keyword evidence="1" id="KW-0547">Nucleotide-binding</keyword>
<dbReference type="InterPro" id="IPR005225">
    <property type="entry name" value="Small_GTP-bd"/>
</dbReference>
<dbReference type="AlphaFoldDB" id="A0A1E5RRJ6"/>
<dbReference type="GO" id="GO:0003924">
    <property type="term" value="F:GTPase activity"/>
    <property type="evidence" value="ECO:0007669"/>
    <property type="project" value="InterPro"/>
</dbReference>
<dbReference type="InterPro" id="IPR001806">
    <property type="entry name" value="Small_GTPase"/>
</dbReference>
<dbReference type="SMART" id="SM00175">
    <property type="entry name" value="RAB"/>
    <property type="match status" value="1"/>
</dbReference>